<feature type="transmembrane region" description="Helical" evidence="1">
    <location>
        <begin position="232"/>
        <end position="248"/>
    </location>
</feature>
<dbReference type="PANTHER" id="PTHR23028:SF53">
    <property type="entry name" value="ACYL_TRANSF_3 DOMAIN-CONTAINING PROTEIN"/>
    <property type="match status" value="1"/>
</dbReference>
<feature type="transmembrane region" description="Helical" evidence="1">
    <location>
        <begin position="87"/>
        <end position="107"/>
    </location>
</feature>
<organism evidence="3 4">
    <name type="scientific">Cryobacterium ruanii</name>
    <dbReference type="NCBI Taxonomy" id="1259197"/>
    <lineage>
        <taxon>Bacteria</taxon>
        <taxon>Bacillati</taxon>
        <taxon>Actinomycetota</taxon>
        <taxon>Actinomycetes</taxon>
        <taxon>Micrococcales</taxon>
        <taxon>Microbacteriaceae</taxon>
        <taxon>Cryobacterium</taxon>
    </lineage>
</organism>
<evidence type="ECO:0000313" key="4">
    <source>
        <dbReference type="Proteomes" id="UP000298154"/>
    </source>
</evidence>
<sequence>MDTGFRRSGYLPGLLGLRAVAAVSVVIHHFGAQYFPSWTGGYFAGGAYLVDVFFVLSGFLLGYAYIDRTGLTTTRRRFFLSRMARLYPAYLLGLVLSFSYFLTLLPAQGSEIARAAKTAVVAGSTLVMLQAWIPNAQSWNNPAWSLSNETFFYLVLTLVAGPVIVRFSRRQQIALAIAVTAGGTAILMMFHPGFHLEWVPLLRVGPFLIAVVVGSVFRNWRGPAWGRIPTSLAQLGAFLLVLLTASLFEPDNSLVHVVVSLVGLVCIVTLALGGGVLSSLFDTTVGRTLGDASYGIYIYQVGVFYTLALLLGHRPNGWLEFALFMAILIAFSILSAKYFEPRGRVLLERLLRTSRRQASPASVQADDLSPRAVQPN</sequence>
<feature type="transmembrane region" description="Helical" evidence="1">
    <location>
        <begin position="318"/>
        <end position="339"/>
    </location>
</feature>
<dbReference type="GO" id="GO:0000271">
    <property type="term" value="P:polysaccharide biosynthetic process"/>
    <property type="evidence" value="ECO:0007669"/>
    <property type="project" value="TreeGrafter"/>
</dbReference>
<name>A0A4V3IT55_9MICO</name>
<protein>
    <submittedName>
        <fullName evidence="3">Acyltransferase</fullName>
    </submittedName>
</protein>
<keyword evidence="1" id="KW-0812">Transmembrane</keyword>
<keyword evidence="3" id="KW-0808">Transferase</keyword>
<dbReference type="Pfam" id="PF01757">
    <property type="entry name" value="Acyl_transf_3"/>
    <property type="match status" value="1"/>
</dbReference>
<feature type="transmembrane region" description="Helical" evidence="1">
    <location>
        <begin position="9"/>
        <end position="30"/>
    </location>
</feature>
<proteinExistence type="predicted"/>
<accession>A0A4V3IT55</accession>
<dbReference type="Proteomes" id="UP000298154">
    <property type="component" value="Unassembled WGS sequence"/>
</dbReference>
<evidence type="ECO:0000259" key="2">
    <source>
        <dbReference type="Pfam" id="PF01757"/>
    </source>
</evidence>
<dbReference type="GO" id="GO:0016747">
    <property type="term" value="F:acyltransferase activity, transferring groups other than amino-acyl groups"/>
    <property type="evidence" value="ECO:0007669"/>
    <property type="project" value="InterPro"/>
</dbReference>
<feature type="transmembrane region" description="Helical" evidence="1">
    <location>
        <begin position="174"/>
        <end position="194"/>
    </location>
</feature>
<keyword evidence="3" id="KW-0012">Acyltransferase</keyword>
<dbReference type="EMBL" id="SOHK01000018">
    <property type="protein sequence ID" value="TFD63780.1"/>
    <property type="molecule type" value="Genomic_DNA"/>
</dbReference>
<evidence type="ECO:0000256" key="1">
    <source>
        <dbReference type="SAM" id="Phobius"/>
    </source>
</evidence>
<keyword evidence="1" id="KW-1133">Transmembrane helix</keyword>
<dbReference type="InterPro" id="IPR002656">
    <property type="entry name" value="Acyl_transf_3_dom"/>
</dbReference>
<dbReference type="InterPro" id="IPR050879">
    <property type="entry name" value="Acyltransferase_3"/>
</dbReference>
<feature type="transmembrane region" description="Helical" evidence="1">
    <location>
        <begin position="292"/>
        <end position="312"/>
    </location>
</feature>
<comment type="caution">
    <text evidence="3">The sequence shown here is derived from an EMBL/GenBank/DDBJ whole genome shotgun (WGS) entry which is preliminary data.</text>
</comment>
<evidence type="ECO:0000313" key="3">
    <source>
        <dbReference type="EMBL" id="TFD63780.1"/>
    </source>
</evidence>
<dbReference type="GO" id="GO:0016020">
    <property type="term" value="C:membrane"/>
    <property type="evidence" value="ECO:0007669"/>
    <property type="project" value="TreeGrafter"/>
</dbReference>
<dbReference type="AlphaFoldDB" id="A0A4V3IT55"/>
<feature type="domain" description="Acyltransferase 3" evidence="2">
    <location>
        <begin position="16"/>
        <end position="335"/>
    </location>
</feature>
<gene>
    <name evidence="3" type="ORF">E3T47_13355</name>
</gene>
<feature type="transmembrane region" description="Helical" evidence="1">
    <location>
        <begin position="42"/>
        <end position="66"/>
    </location>
</feature>
<keyword evidence="1" id="KW-0472">Membrane</keyword>
<feature type="transmembrane region" description="Helical" evidence="1">
    <location>
        <begin position="254"/>
        <end position="280"/>
    </location>
</feature>
<feature type="transmembrane region" description="Helical" evidence="1">
    <location>
        <begin position="200"/>
        <end position="220"/>
    </location>
</feature>
<keyword evidence="4" id="KW-1185">Reference proteome</keyword>
<dbReference type="RefSeq" id="WP_134556554.1">
    <property type="nucleotide sequence ID" value="NZ_SOHK01000018.1"/>
</dbReference>
<dbReference type="OrthoDB" id="9796461at2"/>
<reference evidence="3 4" key="1">
    <citation type="submission" date="2019-03" db="EMBL/GenBank/DDBJ databases">
        <title>Genomics of glacier-inhabiting Cryobacterium strains.</title>
        <authorList>
            <person name="Liu Q."/>
            <person name="Xin Y.-H."/>
        </authorList>
    </citation>
    <scope>NUCLEOTIDE SEQUENCE [LARGE SCALE GENOMIC DNA]</scope>
    <source>
        <strain evidence="3 4">Sr36</strain>
    </source>
</reference>
<feature type="transmembrane region" description="Helical" evidence="1">
    <location>
        <begin position="150"/>
        <end position="167"/>
    </location>
</feature>
<dbReference type="PANTHER" id="PTHR23028">
    <property type="entry name" value="ACETYLTRANSFERASE"/>
    <property type="match status" value="1"/>
</dbReference>